<dbReference type="EMBL" id="MT143998">
    <property type="protein sequence ID" value="QJA45848.1"/>
    <property type="molecule type" value="Genomic_DNA"/>
</dbReference>
<accession>A0A6H1ZE87</accession>
<organism evidence="1">
    <name type="scientific">viral metagenome</name>
    <dbReference type="NCBI Taxonomy" id="1070528"/>
    <lineage>
        <taxon>unclassified sequences</taxon>
        <taxon>metagenomes</taxon>
        <taxon>organismal metagenomes</taxon>
    </lineage>
</organism>
<sequence>MIDDIAIAFEKAKPFNLEYAVLRLLELPAAERTRAANAILMPSFPVNGLPSSVYLTDLLATLGMVADSATMMED</sequence>
<reference evidence="1" key="1">
    <citation type="submission" date="2020-03" db="EMBL/GenBank/DDBJ databases">
        <title>The deep terrestrial virosphere.</title>
        <authorList>
            <person name="Holmfeldt K."/>
            <person name="Nilsson E."/>
            <person name="Simone D."/>
            <person name="Lopez-Fernandez M."/>
            <person name="Wu X."/>
            <person name="de Brujin I."/>
            <person name="Lundin D."/>
            <person name="Andersson A."/>
            <person name="Bertilsson S."/>
            <person name="Dopson M."/>
        </authorList>
    </citation>
    <scope>NUCLEOTIDE SEQUENCE</scope>
    <source>
        <strain evidence="1">TM448A00285</strain>
        <strain evidence="2">TM448B00616</strain>
    </source>
</reference>
<dbReference type="AlphaFoldDB" id="A0A6H1ZE87"/>
<evidence type="ECO:0000313" key="2">
    <source>
        <dbReference type="EMBL" id="QJH96056.1"/>
    </source>
</evidence>
<name>A0A6H1ZE87_9ZZZZ</name>
<protein>
    <submittedName>
        <fullName evidence="1">Uncharacterized protein</fullName>
    </submittedName>
</protein>
<gene>
    <name evidence="1" type="ORF">TM448A00285_0026</name>
    <name evidence="2" type="ORF">TM448B00616_0018</name>
</gene>
<evidence type="ECO:0000313" key="1">
    <source>
        <dbReference type="EMBL" id="QJA45848.1"/>
    </source>
</evidence>
<dbReference type="EMBL" id="MT144638">
    <property type="protein sequence ID" value="QJH96056.1"/>
    <property type="molecule type" value="Genomic_DNA"/>
</dbReference>
<proteinExistence type="predicted"/>